<organism evidence="2 3">
    <name type="scientific">Mus spicilegus</name>
    <name type="common">Mound-building mouse</name>
    <dbReference type="NCBI Taxonomy" id="10103"/>
    <lineage>
        <taxon>Eukaryota</taxon>
        <taxon>Metazoa</taxon>
        <taxon>Chordata</taxon>
        <taxon>Craniata</taxon>
        <taxon>Vertebrata</taxon>
        <taxon>Euteleostomi</taxon>
        <taxon>Mammalia</taxon>
        <taxon>Eutheria</taxon>
        <taxon>Euarchontoglires</taxon>
        <taxon>Glires</taxon>
        <taxon>Rodentia</taxon>
        <taxon>Myomorpha</taxon>
        <taxon>Muroidea</taxon>
        <taxon>Muridae</taxon>
        <taxon>Murinae</taxon>
        <taxon>Mus</taxon>
        <taxon>Mus</taxon>
    </lineage>
</organism>
<feature type="region of interest" description="Disordered" evidence="1">
    <location>
        <begin position="1"/>
        <end position="36"/>
    </location>
</feature>
<dbReference type="GeneTree" id="ENSGT00960000191981"/>
<evidence type="ECO:0000256" key="1">
    <source>
        <dbReference type="SAM" id="MobiDB-lite"/>
    </source>
</evidence>
<proteinExistence type="predicted"/>
<protein>
    <submittedName>
        <fullName evidence="2">Uncharacterized protein</fullName>
    </submittedName>
</protein>
<keyword evidence="3" id="KW-1185">Reference proteome</keyword>
<evidence type="ECO:0000313" key="2">
    <source>
        <dbReference type="Ensembl" id="ENSMSIP00000029912.1"/>
    </source>
</evidence>
<dbReference type="Proteomes" id="UP000694415">
    <property type="component" value="Unplaced"/>
</dbReference>
<evidence type="ECO:0000313" key="3">
    <source>
        <dbReference type="Proteomes" id="UP000694415"/>
    </source>
</evidence>
<dbReference type="AlphaFoldDB" id="A0A8C6I1F9"/>
<reference evidence="2" key="1">
    <citation type="submission" date="2025-08" db="UniProtKB">
        <authorList>
            <consortium name="Ensembl"/>
        </authorList>
    </citation>
    <scope>IDENTIFICATION</scope>
</reference>
<name>A0A8C6I1F9_MUSSI</name>
<dbReference type="Ensembl" id="ENSMSIT00000037681.1">
    <property type="protein sequence ID" value="ENSMSIP00000029912.1"/>
    <property type="gene ID" value="ENSMSIG00000025093.1"/>
</dbReference>
<reference evidence="2" key="2">
    <citation type="submission" date="2025-09" db="UniProtKB">
        <authorList>
            <consortium name="Ensembl"/>
        </authorList>
    </citation>
    <scope>IDENTIFICATION</scope>
</reference>
<accession>A0A8C6I1F9</accession>
<feature type="compositionally biased region" description="Basic and acidic residues" evidence="1">
    <location>
        <begin position="1"/>
        <end position="15"/>
    </location>
</feature>
<sequence>MGAEKNCKDFRRKAEDEEYSSPPQGPPPPVDSYPMMPSAFVRIASPGELDNDCLNHTRDSTLHG</sequence>